<dbReference type="Proteomes" id="UP000324222">
    <property type="component" value="Unassembled WGS sequence"/>
</dbReference>
<dbReference type="EMBL" id="VSRR010003196">
    <property type="protein sequence ID" value="MPC35087.1"/>
    <property type="molecule type" value="Genomic_DNA"/>
</dbReference>
<organism evidence="1 2">
    <name type="scientific">Portunus trituberculatus</name>
    <name type="common">Swimming crab</name>
    <name type="synonym">Neptunus trituberculatus</name>
    <dbReference type="NCBI Taxonomy" id="210409"/>
    <lineage>
        <taxon>Eukaryota</taxon>
        <taxon>Metazoa</taxon>
        <taxon>Ecdysozoa</taxon>
        <taxon>Arthropoda</taxon>
        <taxon>Crustacea</taxon>
        <taxon>Multicrustacea</taxon>
        <taxon>Malacostraca</taxon>
        <taxon>Eumalacostraca</taxon>
        <taxon>Eucarida</taxon>
        <taxon>Decapoda</taxon>
        <taxon>Pleocyemata</taxon>
        <taxon>Brachyura</taxon>
        <taxon>Eubrachyura</taxon>
        <taxon>Portunoidea</taxon>
        <taxon>Portunidae</taxon>
        <taxon>Portuninae</taxon>
        <taxon>Portunus</taxon>
    </lineage>
</organism>
<gene>
    <name evidence="1" type="ORF">E2C01_028501</name>
</gene>
<accession>A0A5B7EPA0</accession>
<comment type="caution">
    <text evidence="1">The sequence shown here is derived from an EMBL/GenBank/DDBJ whole genome shotgun (WGS) entry which is preliminary data.</text>
</comment>
<proteinExistence type="predicted"/>
<name>A0A5B7EPA0_PORTR</name>
<keyword evidence="2" id="KW-1185">Reference proteome</keyword>
<evidence type="ECO:0000313" key="1">
    <source>
        <dbReference type="EMBL" id="MPC35087.1"/>
    </source>
</evidence>
<sequence>MARCSGPRQAVTSAGCLLALRSPPAARQPQEGRPGGIICTQNVHLTRPDEPGLRAAQQLSTRSG</sequence>
<protein>
    <submittedName>
        <fullName evidence="1">Uncharacterized protein</fullName>
    </submittedName>
</protein>
<reference evidence="1 2" key="1">
    <citation type="submission" date="2019-05" db="EMBL/GenBank/DDBJ databases">
        <title>Another draft genome of Portunus trituberculatus and its Hox gene families provides insights of decapod evolution.</title>
        <authorList>
            <person name="Jeong J.-H."/>
            <person name="Song I."/>
            <person name="Kim S."/>
            <person name="Choi T."/>
            <person name="Kim D."/>
            <person name="Ryu S."/>
            <person name="Kim W."/>
        </authorList>
    </citation>
    <scope>NUCLEOTIDE SEQUENCE [LARGE SCALE GENOMIC DNA]</scope>
    <source>
        <tissue evidence="1">Muscle</tissue>
    </source>
</reference>
<dbReference type="AlphaFoldDB" id="A0A5B7EPA0"/>
<evidence type="ECO:0000313" key="2">
    <source>
        <dbReference type="Proteomes" id="UP000324222"/>
    </source>
</evidence>